<dbReference type="Pfam" id="PF00383">
    <property type="entry name" value="dCMP_cyt_deam_1"/>
    <property type="match status" value="1"/>
</dbReference>
<dbReference type="OrthoDB" id="9799092at2"/>
<dbReference type="GO" id="GO:0005829">
    <property type="term" value="C:cytosol"/>
    <property type="evidence" value="ECO:0007669"/>
    <property type="project" value="TreeGrafter"/>
</dbReference>
<dbReference type="GO" id="GO:0004126">
    <property type="term" value="F:cytidine deaminase activity"/>
    <property type="evidence" value="ECO:0007669"/>
    <property type="project" value="UniProtKB-ARBA"/>
</dbReference>
<dbReference type="Gene3D" id="3.40.140.10">
    <property type="entry name" value="Cytidine Deaminase, domain 2"/>
    <property type="match status" value="1"/>
</dbReference>
<comment type="caution">
    <text evidence="3">The sequence shown here is derived from an EMBL/GenBank/DDBJ whole genome shotgun (WGS) entry which is preliminary data.</text>
</comment>
<dbReference type="Proteomes" id="UP000012283">
    <property type="component" value="Unassembled WGS sequence"/>
</dbReference>
<organism evidence="3 4">
    <name type="scientific">Gracilibacillus halophilus YIM-C55.5</name>
    <dbReference type="NCBI Taxonomy" id="1308866"/>
    <lineage>
        <taxon>Bacteria</taxon>
        <taxon>Bacillati</taxon>
        <taxon>Bacillota</taxon>
        <taxon>Bacilli</taxon>
        <taxon>Bacillales</taxon>
        <taxon>Bacillaceae</taxon>
        <taxon>Gracilibacillus</taxon>
    </lineage>
</organism>
<keyword evidence="4" id="KW-1185">Reference proteome</keyword>
<dbReference type="InterPro" id="IPR016193">
    <property type="entry name" value="Cytidine_deaminase-like"/>
</dbReference>
<evidence type="ECO:0000259" key="2">
    <source>
        <dbReference type="PROSITE" id="PS51747"/>
    </source>
</evidence>
<dbReference type="PROSITE" id="PS51747">
    <property type="entry name" value="CYT_DCMP_DEAMINASES_2"/>
    <property type="match status" value="1"/>
</dbReference>
<dbReference type="SUPFAM" id="SSF53927">
    <property type="entry name" value="Cytidine deaminase-like"/>
    <property type="match status" value="1"/>
</dbReference>
<dbReference type="GO" id="GO:0072527">
    <property type="term" value="P:pyrimidine-containing compound metabolic process"/>
    <property type="evidence" value="ECO:0007669"/>
    <property type="project" value="UniProtKB-ARBA"/>
</dbReference>
<name>N4WHT8_9BACI</name>
<comment type="similarity">
    <text evidence="1">Belongs to the cytidine and deoxycytidylate deaminase family.</text>
</comment>
<accession>N4WHT8</accession>
<dbReference type="STRING" id="1308866.J416_14482"/>
<dbReference type="RefSeq" id="WP_003473909.1">
    <property type="nucleotide sequence ID" value="NZ_APML01000078.1"/>
</dbReference>
<proteinExistence type="inferred from homology"/>
<protein>
    <submittedName>
        <fullName evidence="3">CMP/dCMP deaminase zinc-binding protein</fullName>
    </submittedName>
</protein>
<dbReference type="PANTHER" id="PTHR11644:SF2">
    <property type="entry name" value="CYTIDINE DEAMINASE"/>
    <property type="match status" value="1"/>
</dbReference>
<feature type="domain" description="CMP/dCMP-type deaminase" evidence="2">
    <location>
        <begin position="14"/>
        <end position="127"/>
    </location>
</feature>
<dbReference type="PATRIC" id="fig|1308866.3.peg.2915"/>
<sequence>MTFDELYHKAKSVTNNRELSEFASAGGVGAAILSESDTVYTGVCIDTACSMGFCAEHAAAASMVTHGENRIIKMVAISSKGNIIPPCGRCREFISQLHTDNLNNTEVMVDEDVIVKLKELMPYDWRK</sequence>
<dbReference type="GO" id="GO:0055086">
    <property type="term" value="P:nucleobase-containing small molecule metabolic process"/>
    <property type="evidence" value="ECO:0007669"/>
    <property type="project" value="UniProtKB-ARBA"/>
</dbReference>
<dbReference type="eggNOG" id="COG0295">
    <property type="taxonomic scope" value="Bacteria"/>
</dbReference>
<gene>
    <name evidence="3" type="ORF">J416_14482</name>
</gene>
<dbReference type="AlphaFoldDB" id="N4WHT8"/>
<dbReference type="EMBL" id="APML01000078">
    <property type="protein sequence ID" value="ENH95742.1"/>
    <property type="molecule type" value="Genomic_DNA"/>
</dbReference>
<dbReference type="PANTHER" id="PTHR11644">
    <property type="entry name" value="CYTIDINE DEAMINASE"/>
    <property type="match status" value="1"/>
</dbReference>
<evidence type="ECO:0000313" key="4">
    <source>
        <dbReference type="Proteomes" id="UP000012283"/>
    </source>
</evidence>
<dbReference type="InterPro" id="IPR050202">
    <property type="entry name" value="Cyt/Deoxycyt_deaminase"/>
</dbReference>
<reference evidence="3 4" key="1">
    <citation type="submission" date="2013-03" db="EMBL/GenBank/DDBJ databases">
        <title>Draft genome sequence of Gracibacillus halophilus YIM-C55.5, a moderately halophilic and thermophilic organism from the Xiaochaidamu salt lake.</title>
        <authorList>
            <person name="Sugumar T."/>
            <person name="Polireddy D.R."/>
            <person name="Antony A."/>
            <person name="Madhava Y.R."/>
            <person name="Sivakumar N."/>
        </authorList>
    </citation>
    <scope>NUCLEOTIDE SEQUENCE [LARGE SCALE GENOMIC DNA]</scope>
    <source>
        <strain evidence="3 4">YIM-C55.5</strain>
    </source>
</reference>
<dbReference type="GO" id="GO:0008270">
    <property type="term" value="F:zinc ion binding"/>
    <property type="evidence" value="ECO:0007669"/>
    <property type="project" value="TreeGrafter"/>
</dbReference>
<dbReference type="CDD" id="cd01283">
    <property type="entry name" value="cytidine_deaminase"/>
    <property type="match status" value="1"/>
</dbReference>
<dbReference type="InterPro" id="IPR002125">
    <property type="entry name" value="CMP_dCMP_dom"/>
</dbReference>
<evidence type="ECO:0000313" key="3">
    <source>
        <dbReference type="EMBL" id="ENH95742.1"/>
    </source>
</evidence>
<evidence type="ECO:0000256" key="1">
    <source>
        <dbReference type="ARBA" id="ARBA00006576"/>
    </source>
</evidence>